<dbReference type="GO" id="GO:0005576">
    <property type="term" value="C:extracellular region"/>
    <property type="evidence" value="ECO:0007669"/>
    <property type="project" value="UniProtKB-SubCell"/>
</dbReference>
<keyword evidence="4" id="KW-0732">Signal</keyword>
<name>A0A9P8UV45_9PEZI</name>
<comment type="subcellular location">
    <subcellularLocation>
        <location evidence="1">Secreted</location>
    </subcellularLocation>
</comment>
<evidence type="ECO:0000256" key="3">
    <source>
        <dbReference type="ARBA" id="ARBA00022525"/>
    </source>
</evidence>
<reference evidence="14" key="1">
    <citation type="journal article" date="2021" name="Nat. Commun.">
        <title>Genetic determinants of endophytism in the Arabidopsis root mycobiome.</title>
        <authorList>
            <person name="Mesny F."/>
            <person name="Miyauchi S."/>
            <person name="Thiergart T."/>
            <person name="Pickel B."/>
            <person name="Atanasova L."/>
            <person name="Karlsson M."/>
            <person name="Huettel B."/>
            <person name="Barry K.W."/>
            <person name="Haridas S."/>
            <person name="Chen C."/>
            <person name="Bauer D."/>
            <person name="Andreopoulos W."/>
            <person name="Pangilinan J."/>
            <person name="LaButti K."/>
            <person name="Riley R."/>
            <person name="Lipzen A."/>
            <person name="Clum A."/>
            <person name="Drula E."/>
            <person name="Henrissat B."/>
            <person name="Kohler A."/>
            <person name="Grigoriev I.V."/>
            <person name="Martin F.M."/>
            <person name="Hacquard S."/>
        </authorList>
    </citation>
    <scope>NUCLEOTIDE SEQUENCE</scope>
    <source>
        <strain evidence="14">MPI-SDFR-AT-0073</strain>
    </source>
</reference>
<evidence type="ECO:0000256" key="8">
    <source>
        <dbReference type="ARBA" id="ARBA00023277"/>
    </source>
</evidence>
<evidence type="ECO:0000313" key="15">
    <source>
        <dbReference type="Proteomes" id="UP000758603"/>
    </source>
</evidence>
<dbReference type="Gene3D" id="2.160.20.10">
    <property type="entry name" value="Single-stranded right-handed beta-helix, Pectin lyase-like"/>
    <property type="match status" value="1"/>
</dbReference>
<comment type="function">
    <text evidence="12">Pectinolytic enzyme involved in the degradation of xylogalacturonan (xga), a galacturonan backbone heavily substituted with xylose, and which is one important component of the hairy regions of pectin. Activity requires a galacturonic acid backbone substituted with xylose.</text>
</comment>
<sequence>MCDSTVRVTSKLGIGKWKYRYQLVVGSLDKDIYVKDVTMINCGKAAGIKVYEGGRGTSSVTNVTWDGATVDGCDYGVQIQSCYGTDAAGCAANPSKAILDQIYFKNFKGTTNASEQFDINNDGLRFVSTILGFL</sequence>
<dbReference type="InterPro" id="IPR000743">
    <property type="entry name" value="Glyco_hydro_28"/>
</dbReference>
<dbReference type="InterPro" id="IPR012334">
    <property type="entry name" value="Pectin_lyas_fold"/>
</dbReference>
<keyword evidence="3" id="KW-0964">Secreted</keyword>
<evidence type="ECO:0000256" key="11">
    <source>
        <dbReference type="ARBA" id="ARBA00023326"/>
    </source>
</evidence>
<comment type="caution">
    <text evidence="14">The sequence shown here is derived from an EMBL/GenBank/DDBJ whole genome shotgun (WGS) entry which is preliminary data.</text>
</comment>
<dbReference type="SUPFAM" id="SSF51126">
    <property type="entry name" value="Pectin lyase-like"/>
    <property type="match status" value="1"/>
</dbReference>
<keyword evidence="8" id="KW-0119">Carbohydrate metabolism</keyword>
<dbReference type="RefSeq" id="XP_045962809.1">
    <property type="nucleotide sequence ID" value="XM_046097493.1"/>
</dbReference>
<keyword evidence="11" id="KW-0624">Polysaccharide degradation</keyword>
<keyword evidence="6 13" id="KW-0378">Hydrolase</keyword>
<dbReference type="AlphaFoldDB" id="A0A9P8UV45"/>
<evidence type="ECO:0000256" key="10">
    <source>
        <dbReference type="ARBA" id="ARBA00023316"/>
    </source>
</evidence>
<dbReference type="GO" id="GO:0000272">
    <property type="term" value="P:polysaccharide catabolic process"/>
    <property type="evidence" value="ECO:0007669"/>
    <property type="project" value="UniProtKB-KW"/>
</dbReference>
<keyword evidence="10" id="KW-0961">Cell wall biogenesis/degradation</keyword>
<evidence type="ECO:0000256" key="2">
    <source>
        <dbReference type="ARBA" id="ARBA00008834"/>
    </source>
</evidence>
<protein>
    <submittedName>
        <fullName evidence="14">Uncharacterized protein</fullName>
    </submittedName>
</protein>
<keyword evidence="9 13" id="KW-0326">Glycosidase</keyword>
<organism evidence="14 15">
    <name type="scientific">Truncatella angustata</name>
    <dbReference type="NCBI Taxonomy" id="152316"/>
    <lineage>
        <taxon>Eukaryota</taxon>
        <taxon>Fungi</taxon>
        <taxon>Dikarya</taxon>
        <taxon>Ascomycota</taxon>
        <taxon>Pezizomycotina</taxon>
        <taxon>Sordariomycetes</taxon>
        <taxon>Xylariomycetidae</taxon>
        <taxon>Amphisphaeriales</taxon>
        <taxon>Sporocadaceae</taxon>
        <taxon>Truncatella</taxon>
    </lineage>
</organism>
<gene>
    <name evidence="14" type="ORF">BKA67DRAFT_512659</name>
</gene>
<dbReference type="Pfam" id="PF00295">
    <property type="entry name" value="Glyco_hydro_28"/>
    <property type="match status" value="1"/>
</dbReference>
<evidence type="ECO:0000256" key="12">
    <source>
        <dbReference type="ARBA" id="ARBA00037278"/>
    </source>
</evidence>
<evidence type="ECO:0000256" key="6">
    <source>
        <dbReference type="ARBA" id="ARBA00022801"/>
    </source>
</evidence>
<dbReference type="EMBL" id="JAGPXC010000002">
    <property type="protein sequence ID" value="KAH6658575.1"/>
    <property type="molecule type" value="Genomic_DNA"/>
</dbReference>
<dbReference type="GO" id="GO:0071555">
    <property type="term" value="P:cell wall organization"/>
    <property type="evidence" value="ECO:0007669"/>
    <property type="project" value="UniProtKB-KW"/>
</dbReference>
<accession>A0A9P8UV45</accession>
<evidence type="ECO:0000313" key="14">
    <source>
        <dbReference type="EMBL" id="KAH6658575.1"/>
    </source>
</evidence>
<proteinExistence type="inferred from homology"/>
<keyword evidence="7" id="KW-0325">Glycoprotein</keyword>
<dbReference type="PANTHER" id="PTHR31736">
    <property type="match status" value="1"/>
</dbReference>
<evidence type="ECO:0000256" key="13">
    <source>
        <dbReference type="RuleBase" id="RU361169"/>
    </source>
</evidence>
<dbReference type="InterPro" id="IPR011050">
    <property type="entry name" value="Pectin_lyase_fold/virulence"/>
</dbReference>
<evidence type="ECO:0000256" key="5">
    <source>
        <dbReference type="ARBA" id="ARBA00022737"/>
    </source>
</evidence>
<keyword evidence="5" id="KW-0677">Repeat</keyword>
<evidence type="ECO:0000256" key="9">
    <source>
        <dbReference type="ARBA" id="ARBA00023295"/>
    </source>
</evidence>
<comment type="similarity">
    <text evidence="2 13">Belongs to the glycosyl hydrolase 28 family.</text>
</comment>
<dbReference type="PANTHER" id="PTHR31736:SF9">
    <property type="entry name" value="ENDO-XYLOGALACTURONAN HYDROLASE A-RELATED"/>
    <property type="match status" value="1"/>
</dbReference>
<dbReference type="Proteomes" id="UP000758603">
    <property type="component" value="Unassembled WGS sequence"/>
</dbReference>
<dbReference type="GeneID" id="70126385"/>
<evidence type="ECO:0000256" key="4">
    <source>
        <dbReference type="ARBA" id="ARBA00022729"/>
    </source>
</evidence>
<evidence type="ECO:0000256" key="1">
    <source>
        <dbReference type="ARBA" id="ARBA00004613"/>
    </source>
</evidence>
<keyword evidence="15" id="KW-1185">Reference proteome</keyword>
<dbReference type="OrthoDB" id="5152879at2759"/>
<evidence type="ECO:0000256" key="7">
    <source>
        <dbReference type="ARBA" id="ARBA00023180"/>
    </source>
</evidence>
<dbReference type="GO" id="GO:0004650">
    <property type="term" value="F:polygalacturonase activity"/>
    <property type="evidence" value="ECO:0007669"/>
    <property type="project" value="InterPro"/>
</dbReference>